<evidence type="ECO:0000313" key="2">
    <source>
        <dbReference type="EMBL" id="PCM59283.1"/>
    </source>
</evidence>
<sequence length="188" mass="21012">MNHVMIDLINVSKKPSSPLCAIEAVFFEPSTGQIGKAFYSSIDIRKSESLKGRISISTAFDWMKKDSHWRAEVMSATEAEEDALCSLAAFIADNTCPRNAALFVWFKDAPEKLVSLRYAVDRLEVSGIFPEGTKYRCIRSLLDLAAATDYAPHARSALARYTLTDARYQAEQVCEIWQRLTSPHIGSL</sequence>
<comment type="caution">
    <text evidence="2">The sequence shown here is derived from an EMBL/GenBank/DDBJ whole genome shotgun (WGS) entry which is preliminary data.</text>
</comment>
<organism evidence="2 3">
    <name type="scientific">Klebsiella quasipneumoniae</name>
    <dbReference type="NCBI Taxonomy" id="1463165"/>
    <lineage>
        <taxon>Bacteria</taxon>
        <taxon>Pseudomonadati</taxon>
        <taxon>Pseudomonadota</taxon>
        <taxon>Gammaproteobacteria</taxon>
        <taxon>Enterobacterales</taxon>
        <taxon>Enterobacteriaceae</taxon>
        <taxon>Klebsiella/Raoultella group</taxon>
        <taxon>Klebsiella</taxon>
        <taxon>Klebsiella pneumoniae complex</taxon>
    </lineage>
</organism>
<dbReference type="AlphaFoldDB" id="A0A2A5MEC6"/>
<accession>A0A2A5MEC6</accession>
<evidence type="ECO:0000313" key="3">
    <source>
        <dbReference type="Proteomes" id="UP000217648"/>
    </source>
</evidence>
<dbReference type="EMBL" id="NXHG01000018">
    <property type="protein sequence ID" value="PCM59283.1"/>
    <property type="molecule type" value="Genomic_DNA"/>
</dbReference>
<proteinExistence type="predicted"/>
<dbReference type="InterPro" id="IPR033390">
    <property type="entry name" value="Rv2179c-like"/>
</dbReference>
<dbReference type="Pfam" id="PF16473">
    <property type="entry name" value="Rv2179c-like"/>
    <property type="match status" value="1"/>
</dbReference>
<dbReference type="STRING" id="1463164.KQS06HV_90085"/>
<evidence type="ECO:0000259" key="1">
    <source>
        <dbReference type="Pfam" id="PF16473"/>
    </source>
</evidence>
<gene>
    <name evidence="2" type="ORF">CP911_23560</name>
</gene>
<feature type="domain" description="3'-5' exoribonuclease Rv2179c-like" evidence="1">
    <location>
        <begin position="2"/>
        <end position="177"/>
    </location>
</feature>
<reference evidence="2 3" key="1">
    <citation type="submission" date="2017-09" db="EMBL/GenBank/DDBJ databases">
        <title>Mdr eskape-Ghana.</title>
        <authorList>
            <person name="Agyepong N."/>
            <person name="Janice J."/>
            <person name="Samuelsen O."/>
            <person name="Owusu-Ofori A."/>
            <person name="Sundsfjord A."/>
            <person name="Essack S."/>
            <person name="Pedersen T."/>
        </authorList>
    </citation>
    <scope>NUCLEOTIDE SEQUENCE [LARGE SCALE GENOMIC DNA]</scope>
    <source>
        <strain evidence="2 3">46</strain>
    </source>
</reference>
<name>A0A2A5MEC6_9ENTR</name>
<dbReference type="Proteomes" id="UP000217648">
    <property type="component" value="Unassembled WGS sequence"/>
</dbReference>
<protein>
    <submittedName>
        <fullName evidence="2">3'-5' exoribonuclease</fullName>
    </submittedName>
</protein>